<evidence type="ECO:0000256" key="18">
    <source>
        <dbReference type="RuleBase" id="RU003925"/>
    </source>
</evidence>
<evidence type="ECO:0000313" key="21">
    <source>
        <dbReference type="Proteomes" id="UP000003163"/>
    </source>
</evidence>
<dbReference type="NCBIfam" id="TIGR00231">
    <property type="entry name" value="small_GTP"/>
    <property type="match status" value="1"/>
</dbReference>
<feature type="binding site" evidence="15">
    <location>
        <position position="149"/>
    </location>
    <ligand>
        <name>GTP</name>
        <dbReference type="ChEBI" id="CHEBI:37565"/>
    </ligand>
</feature>
<name>J9DAW7_EDHAE</name>
<comment type="similarity">
    <text evidence="18">Belongs to the small GTPase superfamily. Arf family.</text>
</comment>
<keyword evidence="14" id="KW-0479">Metal-binding</keyword>
<evidence type="ECO:0000256" key="17">
    <source>
        <dbReference type="PIRSR" id="PIRSR606689-2"/>
    </source>
</evidence>
<dbReference type="InterPro" id="IPR006689">
    <property type="entry name" value="Small_GTPase_ARF/SAR"/>
</dbReference>
<dbReference type="OrthoDB" id="2011769at2759"/>
<dbReference type="GO" id="GO:0016192">
    <property type="term" value="P:vesicle-mediated transport"/>
    <property type="evidence" value="ECO:0007669"/>
    <property type="project" value="UniProtKB-KW"/>
</dbReference>
<evidence type="ECO:0000313" key="20">
    <source>
        <dbReference type="EMBL" id="EJW04916.1"/>
    </source>
</evidence>
<comment type="subcellular location">
    <subcellularLocation>
        <location evidence="2">Cytoplasmic vesicle</location>
        <location evidence="2">COPII-coated vesicle membrane</location>
        <topology evidence="2">Peripheral membrane protein</topology>
        <orientation evidence="2">Cytoplasmic side</orientation>
    </subcellularLocation>
    <subcellularLocation>
        <location evidence="3">Endoplasmic reticulum membrane</location>
        <topology evidence="3">Peripheral membrane protein</topology>
        <orientation evidence="3">Cytoplasmic side</orientation>
    </subcellularLocation>
    <subcellularLocation>
        <location evidence="1">Golgi apparatus membrane</location>
        <topology evidence="1">Peripheral membrane protein</topology>
        <orientation evidence="1">Cytoplasmic side</orientation>
    </subcellularLocation>
</comment>
<keyword evidence="9 19" id="KW-0256">Endoplasmic reticulum</keyword>
<keyword evidence="10 19" id="KW-0931">ER-Golgi transport</keyword>
<gene>
    <name evidence="20" type="ORF">EDEG_00936</name>
</gene>
<evidence type="ECO:0000256" key="16">
    <source>
        <dbReference type="PIRSR" id="PIRSR606689-1"/>
    </source>
</evidence>
<comment type="similarity">
    <text evidence="4 19">Belongs to the small GTPase superfamily. SAR1 family.</text>
</comment>
<dbReference type="PANTHER" id="PTHR45684">
    <property type="entry name" value="RE74312P"/>
    <property type="match status" value="1"/>
</dbReference>
<evidence type="ECO:0000256" key="15">
    <source>
        <dbReference type="PIRSR" id="PIRSR606687-2"/>
    </source>
</evidence>
<evidence type="ECO:0000256" key="1">
    <source>
        <dbReference type="ARBA" id="ARBA00004255"/>
    </source>
</evidence>
<dbReference type="SUPFAM" id="SSF52540">
    <property type="entry name" value="P-loop containing nucleoside triphosphate hydrolases"/>
    <property type="match status" value="1"/>
</dbReference>
<dbReference type="GO" id="GO:0003924">
    <property type="term" value="F:GTPase activity"/>
    <property type="evidence" value="ECO:0007669"/>
    <property type="project" value="InterPro"/>
</dbReference>
<dbReference type="GO" id="GO:0012507">
    <property type="term" value="C:ER to Golgi transport vesicle membrane"/>
    <property type="evidence" value="ECO:0007669"/>
    <property type="project" value="UniProtKB-SubCell"/>
</dbReference>
<feature type="binding site" evidence="15">
    <location>
        <position position="189"/>
    </location>
    <ligand>
        <name>GTP</name>
        <dbReference type="ChEBI" id="CHEBI:37565"/>
    </ligand>
</feature>
<evidence type="ECO:0000256" key="19">
    <source>
        <dbReference type="RuleBase" id="RU003926"/>
    </source>
</evidence>
<dbReference type="GO" id="GO:0005525">
    <property type="term" value="F:GTP binding"/>
    <property type="evidence" value="ECO:0007669"/>
    <property type="project" value="UniProtKB-KW"/>
</dbReference>
<dbReference type="InterPro" id="IPR005225">
    <property type="entry name" value="Small_GTP-bd"/>
</dbReference>
<keyword evidence="14" id="KW-0460">Magnesium</keyword>
<dbReference type="EMBL" id="AFBI03000012">
    <property type="protein sequence ID" value="EJW04916.1"/>
    <property type="molecule type" value="Genomic_DNA"/>
</dbReference>
<evidence type="ECO:0000256" key="14">
    <source>
        <dbReference type="PIRSR" id="PIRSR606687-1"/>
    </source>
</evidence>
<feature type="binding site" evidence="16">
    <location>
        <position position="88"/>
    </location>
    <ligand>
        <name>GTP</name>
        <dbReference type="ChEBI" id="CHEBI:37565"/>
    </ligand>
</feature>
<keyword evidence="12 19" id="KW-0333">Golgi apparatus</keyword>
<reference evidence="21" key="2">
    <citation type="submission" date="2015-07" db="EMBL/GenBank/DDBJ databases">
        <title>Contrasting host-pathogen interactions and genome evolution in two generalist and specialist microsporidian pathogens of mosquitoes.</title>
        <authorList>
            <consortium name="The Broad Institute Genomics Platform"/>
            <consortium name="The Broad Institute Genome Sequencing Center for Infectious Disease"/>
            <person name="Cuomo C.A."/>
            <person name="Sanscrainte N.D."/>
            <person name="Goldberg J.M."/>
            <person name="Heiman D."/>
            <person name="Young S."/>
            <person name="Zeng Q."/>
            <person name="Becnel J.J."/>
            <person name="Birren B.W."/>
        </authorList>
    </citation>
    <scope>NUCLEOTIDE SEQUENCE [LARGE SCALE GENOMIC DNA]</scope>
    <source>
        <strain evidence="21">USNM 41457</strain>
    </source>
</reference>
<dbReference type="OMA" id="RIAWKDY"/>
<dbReference type="GO" id="GO:0046872">
    <property type="term" value="F:metal ion binding"/>
    <property type="evidence" value="ECO:0007669"/>
    <property type="project" value="UniProtKB-KW"/>
</dbReference>
<protein>
    <recommendedName>
        <fullName evidence="6">Small COPII coat GTPase SAR1</fullName>
    </recommendedName>
    <alternativeName>
        <fullName evidence="5">Small COPII coat GTPase sar1</fullName>
    </alternativeName>
</protein>
<comment type="caution">
    <text evidence="20">The sequence shown here is derived from an EMBL/GenBank/DDBJ whole genome shotgun (WGS) entry which is preliminary data.</text>
</comment>
<reference evidence="20 21" key="1">
    <citation type="submission" date="2011-08" db="EMBL/GenBank/DDBJ databases">
        <authorList>
            <person name="Liu Z.J."/>
            <person name="Shi F.L."/>
            <person name="Lu J.Q."/>
            <person name="Li M."/>
            <person name="Wang Z.L."/>
        </authorList>
    </citation>
    <scope>NUCLEOTIDE SEQUENCE [LARGE SCALE GENOMIC DNA]</scope>
    <source>
        <strain evidence="20 21">USNM 41457</strain>
    </source>
</reference>
<evidence type="ECO:0000256" key="11">
    <source>
        <dbReference type="ARBA" id="ARBA00022927"/>
    </source>
</evidence>
<dbReference type="STRING" id="1003232.J9DAW7"/>
<dbReference type="SMART" id="SM00178">
    <property type="entry name" value="SAR"/>
    <property type="match status" value="1"/>
</dbReference>
<dbReference type="GO" id="GO:0000139">
    <property type="term" value="C:Golgi membrane"/>
    <property type="evidence" value="ECO:0007669"/>
    <property type="project" value="UniProtKB-SubCell"/>
</dbReference>
<feature type="binding site" evidence="15">
    <location>
        <position position="47"/>
    </location>
    <ligand>
        <name>GTP</name>
        <dbReference type="ChEBI" id="CHEBI:37565"/>
    </ligand>
</feature>
<dbReference type="Gene3D" id="3.40.50.300">
    <property type="entry name" value="P-loop containing nucleotide triphosphate hydrolases"/>
    <property type="match status" value="1"/>
</dbReference>
<keyword evidence="21" id="KW-1185">Reference proteome</keyword>
<evidence type="ECO:0000256" key="2">
    <source>
        <dbReference type="ARBA" id="ARBA00004299"/>
    </source>
</evidence>
<feature type="binding site" evidence="16">
    <location>
        <begin position="42"/>
        <end position="49"/>
    </location>
    <ligand>
        <name>GTP</name>
        <dbReference type="ChEBI" id="CHEBI:37565"/>
    </ligand>
</feature>
<sequence length="221" mass="25395">MLDKATQYFEKFKKKIIEIYEKTLHSFITTLFNSQVSILFLGIDNAGKTTLLNLLKNESATATMPTSHPTNTDIEIGNMNANIYDLGGHGPARIAWKDYFHQCDGCVFIFDAEDSLRFSEVREAYKLVRDLLNEKSSVIPVCVLVNKMDKVYRMFGGDENSVDEYIRECLEKCGIEENVNLKISRVSMIKDDNKKHDKGIYNSFIWLDKAIKERKSNRNSL</sequence>
<dbReference type="InterPro" id="IPR006687">
    <property type="entry name" value="Small_GTPase_SAR1"/>
</dbReference>
<dbReference type="GO" id="GO:0005789">
    <property type="term" value="C:endoplasmic reticulum membrane"/>
    <property type="evidence" value="ECO:0007669"/>
    <property type="project" value="UniProtKB-SubCell"/>
</dbReference>
<dbReference type="InParanoid" id="J9DAW7"/>
<evidence type="ECO:0000256" key="4">
    <source>
        <dbReference type="ARBA" id="ARBA00007507"/>
    </source>
</evidence>
<evidence type="ECO:0000256" key="7">
    <source>
        <dbReference type="ARBA" id="ARBA00022448"/>
    </source>
</evidence>
<dbReference type="Proteomes" id="UP000003163">
    <property type="component" value="Unassembled WGS sequence"/>
</dbReference>
<feature type="binding site" evidence="15">
    <location>
        <position position="146"/>
    </location>
    <ligand>
        <name>GTP</name>
        <dbReference type="ChEBI" id="CHEBI:37565"/>
    </ligand>
</feature>
<dbReference type="PRINTS" id="PR00328">
    <property type="entry name" value="SAR1GTPBP"/>
</dbReference>
<keyword evidence="13 16" id="KW-0342">GTP-binding</keyword>
<evidence type="ECO:0000256" key="6">
    <source>
        <dbReference type="ARBA" id="ARBA00021124"/>
    </source>
</evidence>
<feature type="binding site" evidence="15">
    <location>
        <position position="45"/>
    </location>
    <ligand>
        <name>GTP</name>
        <dbReference type="ChEBI" id="CHEBI:37565"/>
    </ligand>
</feature>
<proteinExistence type="inferred from homology"/>
<dbReference type="HOGENOM" id="CLU_040729_6_0_1"/>
<evidence type="ECO:0000256" key="10">
    <source>
        <dbReference type="ARBA" id="ARBA00022892"/>
    </source>
</evidence>
<keyword evidence="11 19" id="KW-0653">Protein transport</keyword>
<feature type="binding site" evidence="15">
    <location>
        <position position="48"/>
    </location>
    <ligand>
        <name>GTP</name>
        <dbReference type="ChEBI" id="CHEBI:37565"/>
    </ligand>
</feature>
<feature type="binding site" evidence="14">
    <location>
        <position position="44"/>
    </location>
    <ligand>
        <name>Mg(2+)</name>
        <dbReference type="ChEBI" id="CHEBI:18420"/>
    </ligand>
</feature>
<feature type="binding site" evidence="15">
    <location>
        <position position="50"/>
    </location>
    <ligand>
        <name>GTP</name>
        <dbReference type="ChEBI" id="CHEBI:37565"/>
    </ligand>
</feature>
<evidence type="ECO:0000256" key="8">
    <source>
        <dbReference type="ARBA" id="ARBA00022741"/>
    </source>
</evidence>
<dbReference type="SMART" id="SM00177">
    <property type="entry name" value="ARF"/>
    <property type="match status" value="1"/>
</dbReference>
<dbReference type="InterPro" id="IPR027417">
    <property type="entry name" value="P-loop_NTPase"/>
</dbReference>
<evidence type="ECO:0000256" key="9">
    <source>
        <dbReference type="ARBA" id="ARBA00022824"/>
    </source>
</evidence>
<organism evidence="20 21">
    <name type="scientific">Edhazardia aedis (strain USNM 41457)</name>
    <name type="common">Microsporidian parasite</name>
    <dbReference type="NCBI Taxonomy" id="1003232"/>
    <lineage>
        <taxon>Eukaryota</taxon>
        <taxon>Fungi</taxon>
        <taxon>Fungi incertae sedis</taxon>
        <taxon>Microsporidia</taxon>
        <taxon>Edhazardia</taxon>
    </lineage>
</organism>
<keyword evidence="7 19" id="KW-0813">Transport</keyword>
<dbReference type="PROSITE" id="PS51417">
    <property type="entry name" value="ARF"/>
    <property type="match status" value="1"/>
</dbReference>
<feature type="binding site" evidence="17">
    <location>
        <position position="49"/>
    </location>
    <ligand>
        <name>Mg(2+)</name>
        <dbReference type="ChEBI" id="CHEBI:18420"/>
    </ligand>
</feature>
<evidence type="ECO:0000256" key="12">
    <source>
        <dbReference type="ARBA" id="ARBA00023034"/>
    </source>
</evidence>
<evidence type="ECO:0000256" key="13">
    <source>
        <dbReference type="ARBA" id="ARBA00023134"/>
    </source>
</evidence>
<feature type="binding site" evidence="15">
    <location>
        <position position="147"/>
    </location>
    <ligand>
        <name>GTP</name>
        <dbReference type="ChEBI" id="CHEBI:37565"/>
    </ligand>
</feature>
<keyword evidence="8 15" id="KW-0547">Nucleotide-binding</keyword>
<feature type="binding site" evidence="15">
    <location>
        <position position="49"/>
    </location>
    <ligand>
        <name>GTP</name>
        <dbReference type="ChEBI" id="CHEBI:37565"/>
    </ligand>
</feature>
<dbReference type="AlphaFoldDB" id="J9DAW7"/>
<feature type="binding site" evidence="17">
    <location>
        <position position="66"/>
    </location>
    <ligand>
        <name>Mg(2+)</name>
        <dbReference type="ChEBI" id="CHEBI:18420"/>
    </ligand>
</feature>
<accession>J9DAW7</accession>
<dbReference type="VEuPathDB" id="MicrosporidiaDB:EDEG_00936"/>
<dbReference type="Pfam" id="PF00025">
    <property type="entry name" value="Arf"/>
    <property type="match status" value="1"/>
</dbReference>
<dbReference type="FunCoup" id="J9DAW7">
    <property type="interactions" value="200"/>
</dbReference>
<evidence type="ECO:0000256" key="5">
    <source>
        <dbReference type="ARBA" id="ARBA00019961"/>
    </source>
</evidence>
<dbReference type="GO" id="GO:0006886">
    <property type="term" value="P:intracellular protein transport"/>
    <property type="evidence" value="ECO:0007669"/>
    <property type="project" value="InterPro"/>
</dbReference>
<evidence type="ECO:0000256" key="3">
    <source>
        <dbReference type="ARBA" id="ARBA00004397"/>
    </source>
</evidence>
<feature type="binding site" evidence="16">
    <location>
        <begin position="146"/>
        <end position="149"/>
    </location>
    <ligand>
        <name>GTP</name>
        <dbReference type="ChEBI" id="CHEBI:37565"/>
    </ligand>
</feature>